<dbReference type="HOGENOM" id="CLU_1884929_0_0_0"/>
<dbReference type="KEGG" id="wch:wcw_1232"/>
<feature type="transmembrane region" description="Helical" evidence="1">
    <location>
        <begin position="24"/>
        <end position="49"/>
    </location>
</feature>
<protein>
    <submittedName>
        <fullName evidence="2">Putative membrane protein</fullName>
    </submittedName>
</protein>
<reference evidence="2 3" key="1">
    <citation type="journal article" date="2010" name="PLoS ONE">
        <title>The Waddlia genome: a window into chlamydial biology.</title>
        <authorList>
            <person name="Bertelli C."/>
            <person name="Collyn F."/>
            <person name="Croxatto A."/>
            <person name="Ruckert C."/>
            <person name="Polkinghorne A."/>
            <person name="Kebbi-Beghdadi C."/>
            <person name="Goesmann A."/>
            <person name="Vaughan L."/>
            <person name="Greub G."/>
        </authorList>
    </citation>
    <scope>NUCLEOTIDE SEQUENCE [LARGE SCALE GENOMIC DNA]</scope>
    <source>
        <strain evidence="3">ATCC VR-1470 / WSU 86-1044</strain>
    </source>
</reference>
<name>D6YWS8_WADCW</name>
<keyword evidence="1" id="KW-0472">Membrane</keyword>
<dbReference type="STRING" id="716544.wcw_1232"/>
<feature type="transmembrane region" description="Helical" evidence="1">
    <location>
        <begin position="99"/>
        <end position="130"/>
    </location>
</feature>
<evidence type="ECO:0000256" key="1">
    <source>
        <dbReference type="SAM" id="Phobius"/>
    </source>
</evidence>
<gene>
    <name evidence="2" type="ordered locus">wcw_1232</name>
</gene>
<keyword evidence="1" id="KW-1133">Transmembrane helix</keyword>
<proteinExistence type="predicted"/>
<keyword evidence="3" id="KW-1185">Reference proteome</keyword>
<dbReference type="AlphaFoldDB" id="D6YWS8"/>
<dbReference type="Proteomes" id="UP000001505">
    <property type="component" value="Chromosome"/>
</dbReference>
<evidence type="ECO:0000313" key="3">
    <source>
        <dbReference type="Proteomes" id="UP000001505"/>
    </source>
</evidence>
<organism evidence="2 3">
    <name type="scientific">Waddlia chondrophila (strain ATCC VR-1470 / WSU 86-1044)</name>
    <dbReference type="NCBI Taxonomy" id="716544"/>
    <lineage>
        <taxon>Bacteria</taxon>
        <taxon>Pseudomonadati</taxon>
        <taxon>Chlamydiota</taxon>
        <taxon>Chlamydiia</taxon>
        <taxon>Parachlamydiales</taxon>
        <taxon>Waddliaceae</taxon>
        <taxon>Waddlia</taxon>
    </lineage>
</organism>
<dbReference type="RefSeq" id="WP_013182301.1">
    <property type="nucleotide sequence ID" value="NC_014225.1"/>
</dbReference>
<sequence>MSDYIGYEVAANVLEAGFAASSGALAVLALGSCVDPAVGAFGAVVGWLAGKPVQYLTTKIFNTDNPAATMISRIAQFACSFFANAAIFMWSVGRLGVSLSFAASCGLAGTAIGIQMAFILAVSTFATLWLKGSQV</sequence>
<feature type="transmembrane region" description="Helical" evidence="1">
    <location>
        <begin position="70"/>
        <end position="93"/>
    </location>
</feature>
<evidence type="ECO:0000313" key="2">
    <source>
        <dbReference type="EMBL" id="ADI38589.1"/>
    </source>
</evidence>
<accession>D6YWS8</accession>
<keyword evidence="1" id="KW-0812">Transmembrane</keyword>
<dbReference type="EMBL" id="CP001928">
    <property type="protein sequence ID" value="ADI38589.1"/>
    <property type="molecule type" value="Genomic_DNA"/>
</dbReference>